<dbReference type="EMBL" id="CM055095">
    <property type="protein sequence ID" value="KAJ7560432.1"/>
    <property type="molecule type" value="Genomic_DNA"/>
</dbReference>
<keyword evidence="2" id="KW-1185">Reference proteome</keyword>
<evidence type="ECO:0000313" key="2">
    <source>
        <dbReference type="Proteomes" id="UP001162992"/>
    </source>
</evidence>
<gene>
    <name evidence="1" type="ORF">O6H91_04G129800</name>
</gene>
<protein>
    <submittedName>
        <fullName evidence="1">Uncharacterized protein</fullName>
    </submittedName>
</protein>
<proteinExistence type="predicted"/>
<evidence type="ECO:0000313" key="1">
    <source>
        <dbReference type="EMBL" id="KAJ7560432.1"/>
    </source>
</evidence>
<organism evidence="1 2">
    <name type="scientific">Diphasiastrum complanatum</name>
    <name type="common">Issler's clubmoss</name>
    <name type="synonym">Lycopodium complanatum</name>
    <dbReference type="NCBI Taxonomy" id="34168"/>
    <lineage>
        <taxon>Eukaryota</taxon>
        <taxon>Viridiplantae</taxon>
        <taxon>Streptophyta</taxon>
        <taxon>Embryophyta</taxon>
        <taxon>Tracheophyta</taxon>
        <taxon>Lycopodiopsida</taxon>
        <taxon>Lycopodiales</taxon>
        <taxon>Lycopodiaceae</taxon>
        <taxon>Lycopodioideae</taxon>
        <taxon>Diphasiastrum</taxon>
    </lineage>
</organism>
<accession>A0ACC2E2E5</accession>
<sequence length="95" mass="10302">MCERGGGGAHCNTCPPLACTSIMLARITLVHLVVVSVGEDRKVSLWLGQPLGTVPSNEEAPHIVEVQKFLWNVFKVVDFWLPAHLGGQMYSLASS</sequence>
<name>A0ACC2E2E5_DIPCM</name>
<dbReference type="Proteomes" id="UP001162992">
    <property type="component" value="Chromosome 4"/>
</dbReference>
<comment type="caution">
    <text evidence="1">The sequence shown here is derived from an EMBL/GenBank/DDBJ whole genome shotgun (WGS) entry which is preliminary data.</text>
</comment>
<reference evidence="2" key="1">
    <citation type="journal article" date="2024" name="Proc. Natl. Acad. Sci. U.S.A.">
        <title>Extraordinary preservation of gene collinearity over three hundred million years revealed in homosporous lycophytes.</title>
        <authorList>
            <person name="Li C."/>
            <person name="Wickell D."/>
            <person name="Kuo L.Y."/>
            <person name="Chen X."/>
            <person name="Nie B."/>
            <person name="Liao X."/>
            <person name="Peng D."/>
            <person name="Ji J."/>
            <person name="Jenkins J."/>
            <person name="Williams M."/>
            <person name="Shu S."/>
            <person name="Plott C."/>
            <person name="Barry K."/>
            <person name="Rajasekar S."/>
            <person name="Grimwood J."/>
            <person name="Han X."/>
            <person name="Sun S."/>
            <person name="Hou Z."/>
            <person name="He W."/>
            <person name="Dai G."/>
            <person name="Sun C."/>
            <person name="Schmutz J."/>
            <person name="Leebens-Mack J.H."/>
            <person name="Li F.W."/>
            <person name="Wang L."/>
        </authorList>
    </citation>
    <scope>NUCLEOTIDE SEQUENCE [LARGE SCALE GENOMIC DNA]</scope>
    <source>
        <strain evidence="2">cv. PW_Plant_1</strain>
    </source>
</reference>